<gene>
    <name evidence="3" type="ORF">ACFOEE_04025</name>
</gene>
<comment type="caution">
    <text evidence="3">The sequence shown here is derived from an EMBL/GenBank/DDBJ whole genome shotgun (WGS) entry which is preliminary data.</text>
</comment>
<reference evidence="4" key="1">
    <citation type="journal article" date="2019" name="Int. J. Syst. Evol. Microbiol.">
        <title>The Global Catalogue of Microorganisms (GCM) 10K type strain sequencing project: providing services to taxonomists for standard genome sequencing and annotation.</title>
        <authorList>
            <consortium name="The Broad Institute Genomics Platform"/>
            <consortium name="The Broad Institute Genome Sequencing Center for Infectious Disease"/>
            <person name="Wu L."/>
            <person name="Ma J."/>
        </authorList>
    </citation>
    <scope>NUCLEOTIDE SEQUENCE [LARGE SCALE GENOMIC DNA]</scope>
    <source>
        <strain evidence="4">KCTC 42730</strain>
    </source>
</reference>
<dbReference type="InterPro" id="IPR016866">
    <property type="entry name" value="UCP028069"/>
</dbReference>
<evidence type="ECO:0000313" key="3">
    <source>
        <dbReference type="EMBL" id="MFC3031684.1"/>
    </source>
</evidence>
<evidence type="ECO:0000256" key="1">
    <source>
        <dbReference type="SAM" id="Coils"/>
    </source>
</evidence>
<proteinExistence type="predicted"/>
<keyword evidence="1" id="KW-0175">Coiled coil</keyword>
<feature type="signal peptide" evidence="2">
    <location>
        <begin position="1"/>
        <end position="24"/>
    </location>
</feature>
<dbReference type="Proteomes" id="UP001595453">
    <property type="component" value="Unassembled WGS sequence"/>
</dbReference>
<protein>
    <submittedName>
        <fullName evidence="3">DUF3450 family protein</fullName>
    </submittedName>
</protein>
<dbReference type="EMBL" id="JBHRSD010000009">
    <property type="protein sequence ID" value="MFC3031684.1"/>
    <property type="molecule type" value="Genomic_DNA"/>
</dbReference>
<feature type="chain" id="PRO_5046594771" evidence="2">
    <location>
        <begin position="25"/>
        <end position="258"/>
    </location>
</feature>
<organism evidence="3 4">
    <name type="scientific">Pseudoalteromonas fenneropenaei</name>
    <dbReference type="NCBI Taxonomy" id="1737459"/>
    <lineage>
        <taxon>Bacteria</taxon>
        <taxon>Pseudomonadati</taxon>
        <taxon>Pseudomonadota</taxon>
        <taxon>Gammaproteobacteria</taxon>
        <taxon>Alteromonadales</taxon>
        <taxon>Pseudoalteromonadaceae</taxon>
        <taxon>Pseudoalteromonas</taxon>
    </lineage>
</organism>
<keyword evidence="2" id="KW-0732">Signal</keyword>
<name>A0ABV7CGF3_9GAMM</name>
<dbReference type="Pfam" id="PF11932">
    <property type="entry name" value="DUF3450"/>
    <property type="match status" value="1"/>
</dbReference>
<keyword evidence="4" id="KW-1185">Reference proteome</keyword>
<feature type="coiled-coil region" evidence="1">
    <location>
        <begin position="49"/>
        <end position="118"/>
    </location>
</feature>
<dbReference type="RefSeq" id="WP_377121172.1">
    <property type="nucleotide sequence ID" value="NZ_JBHRSD010000009.1"/>
</dbReference>
<evidence type="ECO:0000256" key="2">
    <source>
        <dbReference type="SAM" id="SignalP"/>
    </source>
</evidence>
<accession>A0ABV7CGF3</accession>
<evidence type="ECO:0000313" key="4">
    <source>
        <dbReference type="Proteomes" id="UP001595453"/>
    </source>
</evidence>
<sequence length="258" mass="29539">MKNRQLIRPTFFAALMLLATPSGYATPAEALPQLVEQWLNLSRQQQQLVTQWAQEKPALEQQLQLLKQEQQQLSGKVKVQQGGQSEVDSKRQSLITEQQQLEQQQQLLSSELIKHRQQLQQLASRMPPPLQASWQANLQTWQSSMEQLALAEQLQQVLAMYQQFRDFQKRIVVQQDVIELDGKQILVEQLYMGVSQAWFMTKDGSQIGIGAPKGTSWQWQQRDDIDVGALQQALAMYRKQQPAALVTLPYFALSRGAQ</sequence>